<reference evidence="3 4" key="1">
    <citation type="submission" date="2017-01" db="EMBL/GenBank/DDBJ databases">
        <authorList>
            <person name="Varghese N."/>
            <person name="Submissions S."/>
        </authorList>
    </citation>
    <scope>NUCLEOTIDE SEQUENCE [LARGE SCALE GENOMIC DNA]</scope>
    <source>
        <strain evidence="3 4">ATCC 35905</strain>
    </source>
</reference>
<dbReference type="RefSeq" id="WP_051657422.1">
    <property type="nucleotide sequence ID" value="NZ_FTNE01000001.1"/>
</dbReference>
<keyword evidence="1" id="KW-0472">Membrane</keyword>
<keyword evidence="4" id="KW-1185">Reference proteome</keyword>
<keyword evidence="1" id="KW-0812">Transmembrane</keyword>
<dbReference type="Proteomes" id="UP000186308">
    <property type="component" value="Unassembled WGS sequence"/>
</dbReference>
<dbReference type="GO" id="GO:0006629">
    <property type="term" value="P:lipid metabolic process"/>
    <property type="evidence" value="ECO:0007669"/>
    <property type="project" value="InterPro"/>
</dbReference>
<feature type="transmembrane region" description="Helical" evidence="1">
    <location>
        <begin position="177"/>
        <end position="195"/>
    </location>
</feature>
<accession>A0A8G2FCQ3</accession>
<dbReference type="EMBL" id="FTNE01000001">
    <property type="protein sequence ID" value="SIQ07732.1"/>
    <property type="molecule type" value="Genomic_DNA"/>
</dbReference>
<organism evidence="3 4">
    <name type="scientific">Acidiphilium rubrum</name>
    <dbReference type="NCBI Taxonomy" id="526"/>
    <lineage>
        <taxon>Bacteria</taxon>
        <taxon>Pseudomonadati</taxon>
        <taxon>Pseudomonadota</taxon>
        <taxon>Alphaproteobacteria</taxon>
        <taxon>Acetobacterales</taxon>
        <taxon>Acidocellaceae</taxon>
        <taxon>Acidiphilium</taxon>
    </lineage>
</organism>
<sequence>MLPIDSKPHAKPHATQIVPAIEWPTLGLTIVIYGLWLGLTWFHAAIPWPLLLIGGAWIIAWHGSLQHELIHGHPTRVAAVNRALGLPALALFLPFDRYRALHIAHHRNEYLTDPLEDPETYYWTAIGWHRLHPAARIIVHGSARLAGRLLIGPPWMITRFLLHESGRLWRNEPGVRAAWAVHLPIAALIVVWVVAVCGISPLHYALLFILPGTALLLIRSFAEHRAAPDAAHRTAVVENARLLGWLFLFNNLHSAHHERPGLPWYRLPRWYRQERSRLLRDNGGLVYQGYGDVIRRYLIHPHDQPVHPFDREVNRP</sequence>
<evidence type="ECO:0000313" key="4">
    <source>
        <dbReference type="Proteomes" id="UP000186308"/>
    </source>
</evidence>
<gene>
    <name evidence="3" type="ORF">SAMN05421828_101182</name>
</gene>
<dbReference type="InterPro" id="IPR005804">
    <property type="entry name" value="FA_desaturase_dom"/>
</dbReference>
<dbReference type="Pfam" id="PF00487">
    <property type="entry name" value="FA_desaturase"/>
    <property type="match status" value="1"/>
</dbReference>
<evidence type="ECO:0000259" key="2">
    <source>
        <dbReference type="Pfam" id="PF00487"/>
    </source>
</evidence>
<comment type="caution">
    <text evidence="3">The sequence shown here is derived from an EMBL/GenBank/DDBJ whole genome shotgun (WGS) entry which is preliminary data.</text>
</comment>
<keyword evidence="1" id="KW-1133">Transmembrane helix</keyword>
<protein>
    <submittedName>
        <fullName evidence="3">Fatty acid desaturase</fullName>
    </submittedName>
</protein>
<evidence type="ECO:0000256" key="1">
    <source>
        <dbReference type="SAM" id="Phobius"/>
    </source>
</evidence>
<feature type="transmembrane region" description="Helical" evidence="1">
    <location>
        <begin position="21"/>
        <end position="39"/>
    </location>
</feature>
<dbReference type="OrthoDB" id="784276at2"/>
<evidence type="ECO:0000313" key="3">
    <source>
        <dbReference type="EMBL" id="SIQ07732.1"/>
    </source>
</evidence>
<feature type="domain" description="Fatty acid desaturase" evidence="2">
    <location>
        <begin position="47"/>
        <end position="280"/>
    </location>
</feature>
<dbReference type="AlphaFoldDB" id="A0A8G2FCQ3"/>
<feature type="transmembrane region" description="Helical" evidence="1">
    <location>
        <begin position="45"/>
        <end position="63"/>
    </location>
</feature>
<name>A0A8G2FCQ3_ACIRU</name>
<proteinExistence type="predicted"/>
<feature type="transmembrane region" description="Helical" evidence="1">
    <location>
        <begin position="201"/>
        <end position="218"/>
    </location>
</feature>